<dbReference type="SMART" id="SM00636">
    <property type="entry name" value="Glyco_18"/>
    <property type="match status" value="1"/>
</dbReference>
<evidence type="ECO:0000313" key="6">
    <source>
        <dbReference type="Proteomes" id="UP000801428"/>
    </source>
</evidence>
<dbReference type="Proteomes" id="UP000801428">
    <property type="component" value="Unassembled WGS sequence"/>
</dbReference>
<organism evidence="5 6">
    <name type="scientific">Curvularia kusanoi</name>
    <name type="common">Cochliobolus kusanoi</name>
    <dbReference type="NCBI Taxonomy" id="90978"/>
    <lineage>
        <taxon>Eukaryota</taxon>
        <taxon>Fungi</taxon>
        <taxon>Dikarya</taxon>
        <taxon>Ascomycota</taxon>
        <taxon>Pezizomycotina</taxon>
        <taxon>Dothideomycetes</taxon>
        <taxon>Pleosporomycetidae</taxon>
        <taxon>Pleosporales</taxon>
        <taxon>Pleosporineae</taxon>
        <taxon>Pleosporaceae</taxon>
        <taxon>Curvularia</taxon>
    </lineage>
</organism>
<evidence type="ECO:0000256" key="3">
    <source>
        <dbReference type="SAM" id="SignalP"/>
    </source>
</evidence>
<keyword evidence="6" id="KW-1185">Reference proteome</keyword>
<feature type="signal peptide" evidence="3">
    <location>
        <begin position="1"/>
        <end position="18"/>
    </location>
</feature>
<dbReference type="Pfam" id="PF00704">
    <property type="entry name" value="Glyco_hydro_18"/>
    <property type="match status" value="1"/>
</dbReference>
<dbReference type="GO" id="GO:0008843">
    <property type="term" value="F:endochitinase activity"/>
    <property type="evidence" value="ECO:0007669"/>
    <property type="project" value="UniProtKB-EC"/>
</dbReference>
<dbReference type="PANTHER" id="PTHR11177">
    <property type="entry name" value="CHITINASE"/>
    <property type="match status" value="1"/>
</dbReference>
<dbReference type="PROSITE" id="PS51910">
    <property type="entry name" value="GH18_2"/>
    <property type="match status" value="1"/>
</dbReference>
<dbReference type="Gene3D" id="3.20.20.80">
    <property type="entry name" value="Glycosidases"/>
    <property type="match status" value="1"/>
</dbReference>
<evidence type="ECO:0000256" key="2">
    <source>
        <dbReference type="SAM" id="MobiDB-lite"/>
    </source>
</evidence>
<sequence length="569" mass="61441">MRLTASWAVSTLLTVASARFVMYADEWHPTRPINAQDRAGIDHVVLAFAAANNTVGYSPKVPISTYRSEFPNAKIMIAVGGWGDDIGYNTISKSDSSIQQFASDINTMLTNTGADGVDIDWEYPGGNGADYKQVSNSDKSYQIEAYPKVLAAIRGAIGPNKLLSIAVPGKKGDMIGFTSDTGPKIWPSIDYVNVMSYDLINRRDTKTQHHTSVVGSADAIKNYLDIGAPASKINLGFAYYAKYFTTQGDCSDHPLGCPIVPAEDPNTGKDLLTSGAWTFEKQHMAPVDVSALAISTDGTYADVAGSWQNAAKYGVTDEKAGGQYYFDPENRLFWTWDTPDLIDRKFSDIVNKYKLGGVMAWSLGEDSNDWSHIRRMAENLQKTPSKPDNENVPNPPASKEPEPKPPVKNNAQPPSNTYEAPPSPPAPTTPQSPNDNESWHNPPGNPAFVSNGVSYTVICQTVPVQKGDSAPTQAPQDTVQAAAPTVAPVPAPAPAPAPAQPQYDDGSWSPTKYDKPNSGSGKLPGTTEQVASYVDSGPAQEKPQDGKACRKRRVKKNAEKKKRLAGWES</sequence>
<feature type="compositionally biased region" description="Basic residues" evidence="2">
    <location>
        <begin position="549"/>
        <end position="569"/>
    </location>
</feature>
<dbReference type="PANTHER" id="PTHR11177:SF337">
    <property type="entry name" value="CHITINASE"/>
    <property type="match status" value="1"/>
</dbReference>
<dbReference type="SUPFAM" id="SSF51445">
    <property type="entry name" value="(Trans)glycosidases"/>
    <property type="match status" value="1"/>
</dbReference>
<dbReference type="GO" id="GO:0006032">
    <property type="term" value="P:chitin catabolic process"/>
    <property type="evidence" value="ECO:0007669"/>
    <property type="project" value="TreeGrafter"/>
</dbReference>
<gene>
    <name evidence="5" type="ORF">E8E13_011464</name>
</gene>
<reference evidence="5" key="1">
    <citation type="submission" date="2019-04" db="EMBL/GenBank/DDBJ databases">
        <title>Sequencing of skin fungus with MAO and IRED activity.</title>
        <authorList>
            <person name="Marsaioli A.J."/>
            <person name="Bonatto J.M.C."/>
            <person name="Reis Junior O."/>
        </authorList>
    </citation>
    <scope>NUCLEOTIDE SEQUENCE</scope>
    <source>
        <strain evidence="5">30M1</strain>
    </source>
</reference>
<dbReference type="InterPro" id="IPR050314">
    <property type="entry name" value="Glycosyl_Hydrlase_18"/>
</dbReference>
<dbReference type="InterPro" id="IPR001223">
    <property type="entry name" value="Glyco_hydro18_cat"/>
</dbReference>
<dbReference type="GO" id="GO:0008061">
    <property type="term" value="F:chitin binding"/>
    <property type="evidence" value="ECO:0007669"/>
    <property type="project" value="InterPro"/>
</dbReference>
<dbReference type="EMBL" id="SWKU01000001">
    <property type="protein sequence ID" value="KAF3011145.1"/>
    <property type="molecule type" value="Genomic_DNA"/>
</dbReference>
<dbReference type="GO" id="GO:0005576">
    <property type="term" value="C:extracellular region"/>
    <property type="evidence" value="ECO:0007669"/>
    <property type="project" value="TreeGrafter"/>
</dbReference>
<protein>
    <recommendedName>
        <fullName evidence="1">chitinase</fullName>
        <ecNumber evidence="1">3.2.1.14</ecNumber>
    </recommendedName>
</protein>
<evidence type="ECO:0000259" key="4">
    <source>
        <dbReference type="PROSITE" id="PS51910"/>
    </source>
</evidence>
<feature type="region of interest" description="Disordered" evidence="2">
    <location>
        <begin position="379"/>
        <end position="447"/>
    </location>
</feature>
<feature type="domain" description="GH18" evidence="4">
    <location>
        <begin position="18"/>
        <end position="383"/>
    </location>
</feature>
<accession>A0A9P4TQG4</accession>
<evidence type="ECO:0000313" key="5">
    <source>
        <dbReference type="EMBL" id="KAF3011145.1"/>
    </source>
</evidence>
<feature type="region of interest" description="Disordered" evidence="2">
    <location>
        <begin position="465"/>
        <end position="569"/>
    </location>
</feature>
<feature type="compositionally biased region" description="Pro residues" evidence="2">
    <location>
        <begin position="487"/>
        <end position="499"/>
    </location>
</feature>
<proteinExistence type="predicted"/>
<comment type="caution">
    <text evidence="5">The sequence shown here is derived from an EMBL/GenBank/DDBJ whole genome shotgun (WGS) entry which is preliminary data.</text>
</comment>
<evidence type="ECO:0000256" key="1">
    <source>
        <dbReference type="ARBA" id="ARBA00012729"/>
    </source>
</evidence>
<dbReference type="AlphaFoldDB" id="A0A9P4TQG4"/>
<name>A0A9P4TQG4_CURKU</name>
<dbReference type="InterPro" id="IPR017853">
    <property type="entry name" value="GH"/>
</dbReference>
<dbReference type="GO" id="GO:0005975">
    <property type="term" value="P:carbohydrate metabolic process"/>
    <property type="evidence" value="ECO:0007669"/>
    <property type="project" value="InterPro"/>
</dbReference>
<feature type="compositionally biased region" description="Pro residues" evidence="2">
    <location>
        <begin position="421"/>
        <end position="430"/>
    </location>
</feature>
<dbReference type="InterPro" id="IPR011583">
    <property type="entry name" value="Chitinase_II/V-like_cat"/>
</dbReference>
<feature type="chain" id="PRO_5040165815" description="chitinase" evidence="3">
    <location>
        <begin position="19"/>
        <end position="569"/>
    </location>
</feature>
<dbReference type="EC" id="3.2.1.14" evidence="1"/>
<dbReference type="OrthoDB" id="73875at2759"/>
<keyword evidence="3" id="KW-0732">Signal</keyword>